<proteinExistence type="predicted"/>
<name>A0ABR0Q3R5_GOSAR</name>
<reference evidence="1 2" key="1">
    <citation type="submission" date="2023-03" db="EMBL/GenBank/DDBJ databases">
        <title>WGS of Gossypium arboreum.</title>
        <authorList>
            <person name="Yu D."/>
        </authorList>
    </citation>
    <scope>NUCLEOTIDE SEQUENCE [LARGE SCALE GENOMIC DNA]</scope>
    <source>
        <tissue evidence="1">Leaf</tissue>
    </source>
</reference>
<keyword evidence="2" id="KW-1185">Reference proteome</keyword>
<accession>A0ABR0Q3R5</accession>
<organism evidence="1 2">
    <name type="scientific">Gossypium arboreum</name>
    <name type="common">Tree cotton</name>
    <name type="synonym">Gossypium nanking</name>
    <dbReference type="NCBI Taxonomy" id="29729"/>
    <lineage>
        <taxon>Eukaryota</taxon>
        <taxon>Viridiplantae</taxon>
        <taxon>Streptophyta</taxon>
        <taxon>Embryophyta</taxon>
        <taxon>Tracheophyta</taxon>
        <taxon>Spermatophyta</taxon>
        <taxon>Magnoliopsida</taxon>
        <taxon>eudicotyledons</taxon>
        <taxon>Gunneridae</taxon>
        <taxon>Pentapetalae</taxon>
        <taxon>rosids</taxon>
        <taxon>malvids</taxon>
        <taxon>Malvales</taxon>
        <taxon>Malvaceae</taxon>
        <taxon>Malvoideae</taxon>
        <taxon>Gossypium</taxon>
    </lineage>
</organism>
<evidence type="ECO:0000313" key="1">
    <source>
        <dbReference type="EMBL" id="KAK5833846.1"/>
    </source>
</evidence>
<comment type="caution">
    <text evidence="1">The sequence shown here is derived from an EMBL/GenBank/DDBJ whole genome shotgun (WGS) entry which is preliminary data.</text>
</comment>
<dbReference type="EMBL" id="JARKNE010000005">
    <property type="protein sequence ID" value="KAK5833846.1"/>
    <property type="molecule type" value="Genomic_DNA"/>
</dbReference>
<dbReference type="Proteomes" id="UP001358586">
    <property type="component" value="Chromosome 5"/>
</dbReference>
<gene>
    <name evidence="1" type="ORF">PVK06_017709</name>
</gene>
<evidence type="ECO:0000313" key="2">
    <source>
        <dbReference type="Proteomes" id="UP001358586"/>
    </source>
</evidence>
<protein>
    <recommendedName>
        <fullName evidence="3">RNase H type-1 domain-containing protein</fullName>
    </recommendedName>
</protein>
<evidence type="ECO:0008006" key="3">
    <source>
        <dbReference type="Google" id="ProtNLM"/>
    </source>
</evidence>
<sequence>MEAACLWNRYVPNALAAKALASTQAFIFAQELGFWKVEVDGDFLVVLRDVNFSKSREGATKLLTSWPKRGFAENVMPGGWRRADGDLGTGGGGGTIYSSVQLRSIDMVT</sequence>